<keyword evidence="2" id="KW-1185">Reference proteome</keyword>
<dbReference type="EMBL" id="FNRA01000004">
    <property type="protein sequence ID" value="SEA66715.1"/>
    <property type="molecule type" value="Genomic_DNA"/>
</dbReference>
<accession>A0A1H4D1T4</accession>
<proteinExistence type="predicted"/>
<sequence>MILDGPNEQSGIIYSDNRLFSDNLSKMFGKDIKELCYLGNKPSFLPSILSIVRLGSNDGKVAFRNLPFNTV</sequence>
<dbReference type="Proteomes" id="UP000198850">
    <property type="component" value="Unassembled WGS sequence"/>
</dbReference>
<organism evidence="1 2">
    <name type="scientific">Pedobacter hartonius</name>
    <dbReference type="NCBI Taxonomy" id="425514"/>
    <lineage>
        <taxon>Bacteria</taxon>
        <taxon>Pseudomonadati</taxon>
        <taxon>Bacteroidota</taxon>
        <taxon>Sphingobacteriia</taxon>
        <taxon>Sphingobacteriales</taxon>
        <taxon>Sphingobacteriaceae</taxon>
        <taxon>Pedobacter</taxon>
    </lineage>
</organism>
<reference evidence="1 2" key="1">
    <citation type="submission" date="2016-10" db="EMBL/GenBank/DDBJ databases">
        <authorList>
            <person name="de Groot N.N."/>
        </authorList>
    </citation>
    <scope>NUCLEOTIDE SEQUENCE [LARGE SCALE GENOMIC DNA]</scope>
    <source>
        <strain evidence="1 2">DSM 19033</strain>
    </source>
</reference>
<protein>
    <submittedName>
        <fullName evidence="1">Uncharacterized protein</fullName>
    </submittedName>
</protein>
<dbReference type="AlphaFoldDB" id="A0A1H4D1T4"/>
<gene>
    <name evidence="1" type="ORF">SAMN05443550_104294</name>
</gene>
<evidence type="ECO:0000313" key="1">
    <source>
        <dbReference type="EMBL" id="SEA66715.1"/>
    </source>
</evidence>
<evidence type="ECO:0000313" key="2">
    <source>
        <dbReference type="Proteomes" id="UP000198850"/>
    </source>
</evidence>
<name>A0A1H4D1T4_9SPHI</name>